<evidence type="ECO:0000256" key="2">
    <source>
        <dbReference type="ARBA" id="ARBA00022908"/>
    </source>
</evidence>
<comment type="caution">
    <text evidence="6">The sequence shown here is derived from an EMBL/GenBank/DDBJ whole genome shotgun (WGS) entry which is preliminary data.</text>
</comment>
<dbReference type="InterPro" id="IPR002104">
    <property type="entry name" value="Integrase_catalytic"/>
</dbReference>
<dbReference type="InterPro" id="IPR050808">
    <property type="entry name" value="Phage_Integrase"/>
</dbReference>
<dbReference type="EMBL" id="LZEX01000006">
    <property type="protein sequence ID" value="OBU09929.1"/>
    <property type="molecule type" value="Genomic_DNA"/>
</dbReference>
<dbReference type="PANTHER" id="PTHR30629">
    <property type="entry name" value="PROPHAGE INTEGRASE"/>
    <property type="match status" value="1"/>
</dbReference>
<comment type="similarity">
    <text evidence="1">Belongs to the 'phage' integrase family.</text>
</comment>
<keyword evidence="3" id="KW-0238">DNA-binding</keyword>
<dbReference type="InterPro" id="IPR010998">
    <property type="entry name" value="Integrase_recombinase_N"/>
</dbReference>
<dbReference type="Pfam" id="PF22022">
    <property type="entry name" value="Phage_int_M"/>
    <property type="match status" value="1"/>
</dbReference>
<evidence type="ECO:0000256" key="1">
    <source>
        <dbReference type="ARBA" id="ARBA00008857"/>
    </source>
</evidence>
<dbReference type="InterPro" id="IPR053876">
    <property type="entry name" value="Phage_int_M"/>
</dbReference>
<dbReference type="PROSITE" id="PS51898">
    <property type="entry name" value="TYR_RECOMBINASE"/>
    <property type="match status" value="1"/>
</dbReference>
<dbReference type="Gene3D" id="1.10.150.130">
    <property type="match status" value="1"/>
</dbReference>
<evidence type="ECO:0000313" key="7">
    <source>
        <dbReference type="Proteomes" id="UP000092247"/>
    </source>
</evidence>
<dbReference type="SUPFAM" id="SSF56349">
    <property type="entry name" value="DNA breaking-rejoining enzymes"/>
    <property type="match status" value="1"/>
</dbReference>
<dbReference type="Pfam" id="PF00589">
    <property type="entry name" value="Phage_integrase"/>
    <property type="match status" value="1"/>
</dbReference>
<sequence length="419" mass="48454">MALSDMAARNAKPGKKMYKLADEYGLYLQVNPVGTKRWYFKFAYNGKESRIAFGAYPLVSLSRARDKRDEARLMILDGIHPKQKRIAEKEAEEDALNTFEKMAREWSQQMLRRRRWSETHANRIWRDMEKHILPAIGQRHVAELKTKDLLVPLRIVEANDRLELASRLKQRITDIMGYAVQCGVIDRNPAKDMAGALMPPRVTHRPALRLERLPELLTKLDYYNGRRLTKLAIQFTLLTFSRSSEIRLARWSEFDTERAIWIIPAERTPIPGVKFSYRGAKMQSEHIVPLSRQTLAVLAEIRTISGEGELLFPGDHSLIKPMSENTVNNALRTMGYDTAKELCGHGFRTMACSALIESGKWSRDAIERQMSHQERNAVRAAYIHKAEHIVERKLIMQWWGDYLDAVSREFVVPYEFEIG</sequence>
<dbReference type="Gene3D" id="1.10.443.10">
    <property type="entry name" value="Intergrase catalytic core"/>
    <property type="match status" value="1"/>
</dbReference>
<proteinExistence type="inferred from homology"/>
<organism evidence="6 7">
    <name type="scientific">Morganella psychrotolerans</name>
    <dbReference type="NCBI Taxonomy" id="368603"/>
    <lineage>
        <taxon>Bacteria</taxon>
        <taxon>Pseudomonadati</taxon>
        <taxon>Pseudomonadota</taxon>
        <taxon>Gammaproteobacteria</taxon>
        <taxon>Enterobacterales</taxon>
        <taxon>Morganellaceae</taxon>
        <taxon>Morganella</taxon>
    </lineage>
</organism>
<evidence type="ECO:0000256" key="4">
    <source>
        <dbReference type="ARBA" id="ARBA00023172"/>
    </source>
</evidence>
<dbReference type="Gene3D" id="3.30.160.390">
    <property type="entry name" value="Integrase, DNA-binding domain"/>
    <property type="match status" value="1"/>
</dbReference>
<protein>
    <submittedName>
        <fullName evidence="6">Integrase</fullName>
    </submittedName>
</protein>
<dbReference type="InterPro" id="IPR025166">
    <property type="entry name" value="Integrase_DNA_bind_dom"/>
</dbReference>
<reference evidence="6 7" key="1">
    <citation type="submission" date="2016-06" db="EMBL/GenBank/DDBJ databases">
        <authorList>
            <person name="Kjaerup R.B."/>
            <person name="Dalgaard T.S."/>
            <person name="Juul-Madsen H.R."/>
        </authorList>
    </citation>
    <scope>NUCLEOTIDE SEQUENCE [LARGE SCALE GENOMIC DNA]</scope>
    <source>
        <strain evidence="6 7">GCSL-Mp3</strain>
    </source>
</reference>
<dbReference type="InterPro" id="IPR011010">
    <property type="entry name" value="DNA_brk_join_enz"/>
</dbReference>
<dbReference type="Pfam" id="PF13356">
    <property type="entry name" value="Arm-DNA-bind_3"/>
    <property type="match status" value="1"/>
</dbReference>
<dbReference type="GO" id="GO:0015074">
    <property type="term" value="P:DNA integration"/>
    <property type="evidence" value="ECO:0007669"/>
    <property type="project" value="UniProtKB-KW"/>
</dbReference>
<dbReference type="CDD" id="cd00801">
    <property type="entry name" value="INT_P4_C"/>
    <property type="match status" value="1"/>
</dbReference>
<dbReference type="InterPro" id="IPR013762">
    <property type="entry name" value="Integrase-like_cat_sf"/>
</dbReference>
<dbReference type="RefSeq" id="WP_067422301.1">
    <property type="nucleotide sequence ID" value="NZ_LZEX01000006.1"/>
</dbReference>
<dbReference type="GO" id="GO:0003677">
    <property type="term" value="F:DNA binding"/>
    <property type="evidence" value="ECO:0007669"/>
    <property type="project" value="UniProtKB-KW"/>
</dbReference>
<accession>A0A1B8HKX6</accession>
<dbReference type="GO" id="GO:0006310">
    <property type="term" value="P:DNA recombination"/>
    <property type="evidence" value="ECO:0007669"/>
    <property type="project" value="UniProtKB-KW"/>
</dbReference>
<dbReference type="AlphaFoldDB" id="A0A1B8HKX6"/>
<keyword evidence="2" id="KW-0229">DNA integration</keyword>
<dbReference type="Proteomes" id="UP000092247">
    <property type="component" value="Unassembled WGS sequence"/>
</dbReference>
<evidence type="ECO:0000256" key="3">
    <source>
        <dbReference type="ARBA" id="ARBA00023125"/>
    </source>
</evidence>
<keyword evidence="4" id="KW-0233">DNA recombination</keyword>
<evidence type="ECO:0000313" key="6">
    <source>
        <dbReference type="EMBL" id="OBU09929.1"/>
    </source>
</evidence>
<name>A0A1B8HKX6_9GAMM</name>
<dbReference type="InterPro" id="IPR038488">
    <property type="entry name" value="Integrase_DNA-bd_sf"/>
</dbReference>
<evidence type="ECO:0000259" key="5">
    <source>
        <dbReference type="PROSITE" id="PS51898"/>
    </source>
</evidence>
<feature type="domain" description="Tyr recombinase" evidence="5">
    <location>
        <begin position="203"/>
        <end position="396"/>
    </location>
</feature>
<gene>
    <name evidence="6" type="ORF">AYY17_17045</name>
</gene>
<dbReference type="STRING" id="368603.AYY16_08860"/>
<dbReference type="PANTHER" id="PTHR30629:SF9">
    <property type="entry name" value="PROTEIN INTB-RELATED"/>
    <property type="match status" value="1"/>
</dbReference>